<dbReference type="EMBL" id="PYGK01000018">
    <property type="protein sequence ID" value="PSL23361.1"/>
    <property type="molecule type" value="Genomic_DNA"/>
</dbReference>
<dbReference type="GO" id="GO:0016491">
    <property type="term" value="F:oxidoreductase activity"/>
    <property type="evidence" value="ECO:0007669"/>
    <property type="project" value="UniProtKB-KW"/>
</dbReference>
<dbReference type="Gene3D" id="3.40.50.720">
    <property type="entry name" value="NAD(P)-binding Rossmann-like Domain"/>
    <property type="match status" value="1"/>
</dbReference>
<dbReference type="Pfam" id="PF00106">
    <property type="entry name" value="adh_short"/>
    <property type="match status" value="1"/>
</dbReference>
<evidence type="ECO:0000256" key="1">
    <source>
        <dbReference type="ARBA" id="ARBA00006484"/>
    </source>
</evidence>
<keyword evidence="2" id="KW-0560">Oxidoreductase</keyword>
<dbReference type="InterPro" id="IPR051911">
    <property type="entry name" value="SDR_oxidoreductase"/>
</dbReference>
<reference evidence="4 5" key="1">
    <citation type="submission" date="2018-03" db="EMBL/GenBank/DDBJ databases">
        <title>Genomic Encyclopedia of Archaeal and Bacterial Type Strains, Phase II (KMG-II): from individual species to whole genera.</title>
        <authorList>
            <person name="Goeker M."/>
        </authorList>
    </citation>
    <scope>NUCLEOTIDE SEQUENCE [LARGE SCALE GENOMIC DNA]</scope>
    <source>
        <strain evidence="4 5">DSM 18107</strain>
    </source>
</reference>
<dbReference type="SUPFAM" id="SSF51735">
    <property type="entry name" value="NAD(P)-binding Rossmann-fold domains"/>
    <property type="match status" value="1"/>
</dbReference>
<dbReference type="PANTHER" id="PTHR43976:SF16">
    <property type="entry name" value="SHORT-CHAIN DEHYDROGENASE_REDUCTASE FAMILY PROTEIN"/>
    <property type="match status" value="1"/>
</dbReference>
<dbReference type="PRINTS" id="PR00080">
    <property type="entry name" value="SDRFAMILY"/>
</dbReference>
<comment type="similarity">
    <text evidence="1 3">Belongs to the short-chain dehydrogenases/reductases (SDR) family.</text>
</comment>
<gene>
    <name evidence="4" type="ORF">CLV42_11878</name>
</gene>
<dbReference type="InterPro" id="IPR036291">
    <property type="entry name" value="NAD(P)-bd_dom_sf"/>
</dbReference>
<dbReference type="OrthoDB" id="1235794at2"/>
<dbReference type="CDD" id="cd05374">
    <property type="entry name" value="17beta-HSD-like_SDR_c"/>
    <property type="match status" value="1"/>
</dbReference>
<evidence type="ECO:0000313" key="5">
    <source>
        <dbReference type="Proteomes" id="UP000240978"/>
    </source>
</evidence>
<dbReference type="NCBIfam" id="NF004824">
    <property type="entry name" value="PRK06180.1"/>
    <property type="match status" value="1"/>
</dbReference>
<sequence length="283" mass="30789">MKTKVWFITGASRGFGLEIAKAALANGDKVVATVRSQPEKLQRVLNNDNLYVVLLDVTNEDQARQAARQAVERFGRIDVLVNNAGFGLLGAVEEASDEEVRQSFDTNVFGLLHVTRAILPYFRAQHSGHVINLSSVVGLTATAGWGLYAATKFAVEGINEALAVELKPLGIHVTAVEPGFFRTNFLDGSSLTAAKAVIADYQDTAGQMRAFASQISYKQPGDPVKLANAVMSLAASPKPPVHLPLGNDTLNYFNQKMEQFNQEIEEWRSVTTSTDHEDVKQNG</sequence>
<evidence type="ECO:0000256" key="2">
    <source>
        <dbReference type="ARBA" id="ARBA00023002"/>
    </source>
</evidence>
<proteinExistence type="inferred from homology"/>
<name>A0A2P8FNQ4_9BACT</name>
<dbReference type="PANTHER" id="PTHR43976">
    <property type="entry name" value="SHORT CHAIN DEHYDROGENASE"/>
    <property type="match status" value="1"/>
</dbReference>
<keyword evidence="5" id="KW-1185">Reference proteome</keyword>
<comment type="caution">
    <text evidence="4">The sequence shown here is derived from an EMBL/GenBank/DDBJ whole genome shotgun (WGS) entry which is preliminary data.</text>
</comment>
<dbReference type="PRINTS" id="PR00081">
    <property type="entry name" value="GDHRDH"/>
</dbReference>
<evidence type="ECO:0000256" key="3">
    <source>
        <dbReference type="RuleBase" id="RU000363"/>
    </source>
</evidence>
<dbReference type="Proteomes" id="UP000240978">
    <property type="component" value="Unassembled WGS sequence"/>
</dbReference>
<evidence type="ECO:0000313" key="4">
    <source>
        <dbReference type="EMBL" id="PSL23361.1"/>
    </source>
</evidence>
<organism evidence="4 5">
    <name type="scientific">Chitinophaga ginsengisoli</name>
    <dbReference type="NCBI Taxonomy" id="363837"/>
    <lineage>
        <taxon>Bacteria</taxon>
        <taxon>Pseudomonadati</taxon>
        <taxon>Bacteroidota</taxon>
        <taxon>Chitinophagia</taxon>
        <taxon>Chitinophagales</taxon>
        <taxon>Chitinophagaceae</taxon>
        <taxon>Chitinophaga</taxon>
    </lineage>
</organism>
<dbReference type="RefSeq" id="WP_106605472.1">
    <property type="nucleotide sequence ID" value="NZ_PYGK01000018.1"/>
</dbReference>
<protein>
    <submittedName>
        <fullName evidence="4">NADP-dependent 3-hydroxy acid dehydrogenase YdfG</fullName>
    </submittedName>
</protein>
<dbReference type="PROSITE" id="PS00061">
    <property type="entry name" value="ADH_SHORT"/>
    <property type="match status" value="1"/>
</dbReference>
<dbReference type="AlphaFoldDB" id="A0A2P8FNQ4"/>
<dbReference type="InterPro" id="IPR020904">
    <property type="entry name" value="Sc_DH/Rdtase_CS"/>
</dbReference>
<dbReference type="InterPro" id="IPR002347">
    <property type="entry name" value="SDR_fam"/>
</dbReference>
<accession>A0A2P8FNQ4</accession>